<keyword evidence="2" id="KW-0472">Membrane</keyword>
<feature type="transmembrane region" description="Helical" evidence="2">
    <location>
        <begin position="20"/>
        <end position="40"/>
    </location>
</feature>
<organism evidence="3 4">
    <name type="scientific">Paenibacillus herberti</name>
    <dbReference type="NCBI Taxonomy" id="1619309"/>
    <lineage>
        <taxon>Bacteria</taxon>
        <taxon>Bacillati</taxon>
        <taxon>Bacillota</taxon>
        <taxon>Bacilli</taxon>
        <taxon>Bacillales</taxon>
        <taxon>Paenibacillaceae</taxon>
        <taxon>Paenibacillus</taxon>
    </lineage>
</organism>
<feature type="region of interest" description="Disordered" evidence="1">
    <location>
        <begin position="38"/>
        <end position="69"/>
    </location>
</feature>
<evidence type="ECO:0000256" key="1">
    <source>
        <dbReference type="SAM" id="MobiDB-lite"/>
    </source>
</evidence>
<evidence type="ECO:0000313" key="3">
    <source>
        <dbReference type="EMBL" id="OXM14194.1"/>
    </source>
</evidence>
<dbReference type="InterPro" id="IPR046720">
    <property type="entry name" value="DUF6612"/>
</dbReference>
<dbReference type="Gene3D" id="2.50.20.20">
    <property type="match status" value="1"/>
</dbReference>
<evidence type="ECO:0008006" key="5">
    <source>
        <dbReference type="Google" id="ProtNLM"/>
    </source>
</evidence>
<evidence type="ECO:0000256" key="2">
    <source>
        <dbReference type="SAM" id="Phobius"/>
    </source>
</evidence>
<evidence type="ECO:0000313" key="4">
    <source>
        <dbReference type="Proteomes" id="UP000215145"/>
    </source>
</evidence>
<sequence length="331" mass="35649">MNDNSNISRKGVSKRKHRGLLITSGIIAMLVVAGCTDSAGGEQKQASPGPNATGGPAQQEKGADDPAAKKAEDVLKQGIEAVKGADSLEFAMVLKQEMVTDGETTSMSMSNDGSVIVDPLTIKQSTVNEYMGEKSMVDSYLTANGYYMYDPSTKAWSRVLATEVPKVKASLSDFQIAPVKELEKILPYTAVFSSGSESGSQVIEYNGTGSDKAADALVRDLLRSTMGIDDLEASVRDSIQVSSLDYKLIFEEKTGRLKQLVATSQLTIEYDPGNPSTLKQSLTIDYSKWNEAAPIIVPEEAKNAPEVMPLDQELMDALGEEGMEDLENMEP</sequence>
<dbReference type="EMBL" id="NMUQ01000002">
    <property type="protein sequence ID" value="OXM14194.1"/>
    <property type="molecule type" value="Genomic_DNA"/>
</dbReference>
<keyword evidence="2" id="KW-1133">Transmembrane helix</keyword>
<comment type="caution">
    <text evidence="3">The sequence shown here is derived from an EMBL/GenBank/DDBJ whole genome shotgun (WGS) entry which is preliminary data.</text>
</comment>
<dbReference type="Proteomes" id="UP000215145">
    <property type="component" value="Unassembled WGS sequence"/>
</dbReference>
<protein>
    <recommendedName>
        <fullName evidence="5">LppX_LprAFG lipoprotein</fullName>
    </recommendedName>
</protein>
<dbReference type="Pfam" id="PF20316">
    <property type="entry name" value="DUF6612"/>
    <property type="match status" value="1"/>
</dbReference>
<reference evidence="3 4" key="1">
    <citation type="submission" date="2017-07" db="EMBL/GenBank/DDBJ databases">
        <title>Paenibacillus herberti R33 genome sequencing and assembly.</title>
        <authorList>
            <person name="Su W."/>
        </authorList>
    </citation>
    <scope>NUCLEOTIDE SEQUENCE [LARGE SCALE GENOMIC DNA]</scope>
    <source>
        <strain evidence="3 4">R33</strain>
    </source>
</reference>
<keyword evidence="2" id="KW-0812">Transmembrane</keyword>
<dbReference type="AlphaFoldDB" id="A0A229NWP3"/>
<proteinExistence type="predicted"/>
<name>A0A229NWP3_9BACL</name>
<gene>
    <name evidence="3" type="ORF">CGZ75_14605</name>
</gene>
<keyword evidence="4" id="KW-1185">Reference proteome</keyword>
<accession>A0A229NWP3</accession>